<gene>
    <name evidence="2" type="ORF">SAMN04487996_10252</name>
</gene>
<reference evidence="3" key="1">
    <citation type="submission" date="2016-10" db="EMBL/GenBank/DDBJ databases">
        <authorList>
            <person name="Varghese N."/>
            <person name="Submissions S."/>
        </authorList>
    </citation>
    <scope>NUCLEOTIDE SEQUENCE [LARGE SCALE GENOMIC DNA]</scope>
    <source>
        <strain evidence="3">DSM 25329</strain>
    </source>
</reference>
<dbReference type="STRING" id="659014.SAMN04487996_10252"/>
<dbReference type="OrthoDB" id="8450910at2"/>
<dbReference type="InterPro" id="IPR025309">
    <property type="entry name" value="KTSC_dom"/>
</dbReference>
<dbReference type="Proteomes" id="UP000198748">
    <property type="component" value="Unassembled WGS sequence"/>
</dbReference>
<accession>A0A1G6X334</accession>
<keyword evidence="3" id="KW-1185">Reference proteome</keyword>
<feature type="domain" description="KTSC" evidence="1">
    <location>
        <begin position="3"/>
        <end position="59"/>
    </location>
</feature>
<evidence type="ECO:0000313" key="2">
    <source>
        <dbReference type="EMBL" id="SDD72538.1"/>
    </source>
</evidence>
<sequence length="69" mass="7914">MPSSVVAQMIYNEEKETLRIVYVSGMVYDYKNVPWEVYQAMKTSGSKGTFLNKHIKGNFEFEKVEGGND</sequence>
<proteinExistence type="predicted"/>
<dbReference type="EMBL" id="FNAN01000002">
    <property type="protein sequence ID" value="SDD72538.1"/>
    <property type="molecule type" value="Genomic_DNA"/>
</dbReference>
<name>A0A1G6X334_9BACT</name>
<dbReference type="AlphaFoldDB" id="A0A1G6X334"/>
<organism evidence="2 3">
    <name type="scientific">Dyadobacter soli</name>
    <dbReference type="NCBI Taxonomy" id="659014"/>
    <lineage>
        <taxon>Bacteria</taxon>
        <taxon>Pseudomonadati</taxon>
        <taxon>Bacteroidota</taxon>
        <taxon>Cytophagia</taxon>
        <taxon>Cytophagales</taxon>
        <taxon>Spirosomataceae</taxon>
        <taxon>Dyadobacter</taxon>
    </lineage>
</organism>
<protein>
    <submittedName>
        <fullName evidence="2">KTSC domain-containing protein</fullName>
    </submittedName>
</protein>
<evidence type="ECO:0000259" key="1">
    <source>
        <dbReference type="Pfam" id="PF13619"/>
    </source>
</evidence>
<dbReference type="RefSeq" id="WP_090146415.1">
    <property type="nucleotide sequence ID" value="NZ_FNAN01000002.1"/>
</dbReference>
<dbReference type="Pfam" id="PF13619">
    <property type="entry name" value="KTSC"/>
    <property type="match status" value="1"/>
</dbReference>
<evidence type="ECO:0000313" key="3">
    <source>
        <dbReference type="Proteomes" id="UP000198748"/>
    </source>
</evidence>